<comment type="caution">
    <text evidence="8">The sequence shown here is derived from an EMBL/GenBank/DDBJ whole genome shotgun (WGS) entry which is preliminary data.</text>
</comment>
<dbReference type="GO" id="GO:0004674">
    <property type="term" value="F:protein serine/threonine kinase activity"/>
    <property type="evidence" value="ECO:0007669"/>
    <property type="project" value="UniProtKB-KW"/>
</dbReference>
<feature type="compositionally biased region" description="Low complexity" evidence="5">
    <location>
        <begin position="425"/>
        <end position="450"/>
    </location>
</feature>
<dbReference type="PROSITE" id="PS00108">
    <property type="entry name" value="PROTEIN_KINASE_ST"/>
    <property type="match status" value="1"/>
</dbReference>
<dbReference type="OrthoDB" id="5516937at2"/>
<evidence type="ECO:0000256" key="1">
    <source>
        <dbReference type="ARBA" id="ARBA00022679"/>
    </source>
</evidence>
<dbReference type="PROSITE" id="PS50011">
    <property type="entry name" value="PROTEIN_KINASE_DOM"/>
    <property type="match status" value="1"/>
</dbReference>
<dbReference type="Gene3D" id="1.10.510.10">
    <property type="entry name" value="Transferase(Phosphotransferase) domain 1"/>
    <property type="match status" value="1"/>
</dbReference>
<evidence type="ECO:0000313" key="9">
    <source>
        <dbReference type="Proteomes" id="UP000309215"/>
    </source>
</evidence>
<dbReference type="Proteomes" id="UP000309215">
    <property type="component" value="Unassembled WGS sequence"/>
</dbReference>
<name>A0A4U1JIU3_9BACT</name>
<dbReference type="InterPro" id="IPR011009">
    <property type="entry name" value="Kinase-like_dom_sf"/>
</dbReference>
<dbReference type="GO" id="GO:0005524">
    <property type="term" value="F:ATP binding"/>
    <property type="evidence" value="ECO:0007669"/>
    <property type="project" value="UniProtKB-KW"/>
</dbReference>
<gene>
    <name evidence="8" type="ORF">E8A74_02360</name>
</gene>
<keyword evidence="1" id="KW-0808">Transferase</keyword>
<dbReference type="InterPro" id="IPR008271">
    <property type="entry name" value="Ser/Thr_kinase_AS"/>
</dbReference>
<keyword evidence="2" id="KW-0547">Nucleotide-binding</keyword>
<evidence type="ECO:0000259" key="7">
    <source>
        <dbReference type="PROSITE" id="PS50011"/>
    </source>
</evidence>
<feature type="compositionally biased region" description="Pro residues" evidence="5">
    <location>
        <begin position="624"/>
        <end position="634"/>
    </location>
</feature>
<dbReference type="PANTHER" id="PTHR43289">
    <property type="entry name" value="MITOGEN-ACTIVATED PROTEIN KINASE KINASE KINASE 20-RELATED"/>
    <property type="match status" value="1"/>
</dbReference>
<feature type="compositionally biased region" description="Pro residues" evidence="5">
    <location>
        <begin position="293"/>
        <end position="305"/>
    </location>
</feature>
<feature type="compositionally biased region" description="Low complexity" evidence="5">
    <location>
        <begin position="561"/>
        <end position="571"/>
    </location>
</feature>
<keyword evidence="6" id="KW-0472">Membrane</keyword>
<dbReference type="AlphaFoldDB" id="A0A4U1JIU3"/>
<feature type="transmembrane region" description="Helical" evidence="6">
    <location>
        <begin position="516"/>
        <end position="536"/>
    </location>
</feature>
<evidence type="ECO:0000256" key="4">
    <source>
        <dbReference type="ARBA" id="ARBA00022840"/>
    </source>
</evidence>
<feature type="region of interest" description="Disordered" evidence="5">
    <location>
        <begin position="288"/>
        <end position="388"/>
    </location>
</feature>
<keyword evidence="8" id="KW-0723">Serine/threonine-protein kinase</keyword>
<keyword evidence="3 8" id="KW-0418">Kinase</keyword>
<accession>A0A4U1JIU3</accession>
<feature type="region of interest" description="Disordered" evidence="5">
    <location>
        <begin position="542"/>
        <end position="634"/>
    </location>
</feature>
<evidence type="ECO:0000256" key="5">
    <source>
        <dbReference type="SAM" id="MobiDB-lite"/>
    </source>
</evidence>
<evidence type="ECO:0000256" key="3">
    <source>
        <dbReference type="ARBA" id="ARBA00022777"/>
    </source>
</evidence>
<dbReference type="RefSeq" id="WP_136927253.1">
    <property type="nucleotide sequence ID" value="NZ_SSMQ01000002.1"/>
</dbReference>
<dbReference type="FunFam" id="1.10.510.10:FF:000571">
    <property type="entry name" value="Maternal embryonic leucine zipper kinase"/>
    <property type="match status" value="1"/>
</dbReference>
<feature type="compositionally biased region" description="Basic and acidic residues" evidence="5">
    <location>
        <begin position="341"/>
        <end position="350"/>
    </location>
</feature>
<evidence type="ECO:0000256" key="2">
    <source>
        <dbReference type="ARBA" id="ARBA00022741"/>
    </source>
</evidence>
<evidence type="ECO:0000256" key="6">
    <source>
        <dbReference type="SAM" id="Phobius"/>
    </source>
</evidence>
<keyword evidence="6" id="KW-0812">Transmembrane</keyword>
<feature type="domain" description="Protein kinase" evidence="7">
    <location>
        <begin position="13"/>
        <end position="278"/>
    </location>
</feature>
<dbReference type="Pfam" id="PF00069">
    <property type="entry name" value="Pkinase"/>
    <property type="match status" value="1"/>
</dbReference>
<organism evidence="8 9">
    <name type="scientific">Polyangium fumosum</name>
    <dbReference type="NCBI Taxonomy" id="889272"/>
    <lineage>
        <taxon>Bacteria</taxon>
        <taxon>Pseudomonadati</taxon>
        <taxon>Myxococcota</taxon>
        <taxon>Polyangia</taxon>
        <taxon>Polyangiales</taxon>
        <taxon>Polyangiaceae</taxon>
        <taxon>Polyangium</taxon>
    </lineage>
</organism>
<feature type="region of interest" description="Disordered" evidence="5">
    <location>
        <begin position="400"/>
        <end position="508"/>
    </location>
</feature>
<feature type="compositionally biased region" description="Low complexity" evidence="5">
    <location>
        <begin position="579"/>
        <end position="610"/>
    </location>
</feature>
<protein>
    <submittedName>
        <fullName evidence="8">Serine/threonine protein kinase</fullName>
    </submittedName>
</protein>
<keyword evidence="6" id="KW-1133">Transmembrane helix</keyword>
<feature type="compositionally biased region" description="Pro residues" evidence="5">
    <location>
        <begin position="542"/>
        <end position="560"/>
    </location>
</feature>
<feature type="compositionally biased region" description="Low complexity" evidence="5">
    <location>
        <begin position="306"/>
        <end position="320"/>
    </location>
</feature>
<dbReference type="SMART" id="SM00220">
    <property type="entry name" value="S_TKc"/>
    <property type="match status" value="1"/>
</dbReference>
<sequence length="634" mass="66771">MSLEAGRVLSTRYRLVRPLGQGSQGAVWIADHLALNTEVAVKLIDPELAKREDAVERFKREATAAAQLRSAHVVQILDHGIDEGQPFIVMELLDGEDLFERLNKRGRLSLRETSKVITQVCRALARAHAAGIVHRDLKPENVFLCNNEDDEVVKVLDFGVAKVTDPAKATMQRTNVGTLIGTPHYMSPEQVKGISEIDSRTDLWAIGVIAYQCVVGELPFDSEGVGDLLIKISVSEPPIPSKVWRGVPHQFDTWFAKACDKDPNKRFQSARELAEALARVVASVPEAMRGELPPRPASIRPPPVAPTSAPGTPAPTSAKPKSTKAPALPPRATASPAKPPPRAERAKTELLDPADVEVLADHTTRGPVSEDIDDFEFDFDDEPPVVVSTAPPPVVARVSATATPAPAPKVASGVRAPMPSPVTQPPQAAQPAQRVSAPPQSQQPSLAANPFLSDLGAPVLPAGLLDAPAHRPSAPAPEPMQAQLPRHPAPITAPGVDSGDRISAPPEIDGSRRKRVLAFVGVAFVLAAGGIAYVVVRSNMLPPGPVPAASAPPPPEPIEPPVVVAVPSPTASFGSPVPTTKKGTGKTGATTKKTTSPVNTSKANATATAKQPDPPPEDGTIVIPDPPSEVPPAD</sequence>
<feature type="compositionally biased region" description="Low complexity" evidence="5">
    <location>
        <begin position="400"/>
        <end position="412"/>
    </location>
</feature>
<dbReference type="CDD" id="cd14014">
    <property type="entry name" value="STKc_PknB_like"/>
    <property type="match status" value="1"/>
</dbReference>
<proteinExistence type="predicted"/>
<dbReference type="InterPro" id="IPR000719">
    <property type="entry name" value="Prot_kinase_dom"/>
</dbReference>
<dbReference type="Gene3D" id="3.30.200.20">
    <property type="entry name" value="Phosphorylase Kinase, domain 1"/>
    <property type="match status" value="1"/>
</dbReference>
<keyword evidence="9" id="KW-1185">Reference proteome</keyword>
<reference evidence="8 9" key="1">
    <citation type="submission" date="2019-04" db="EMBL/GenBank/DDBJ databases">
        <authorList>
            <person name="Li Y."/>
            <person name="Wang J."/>
        </authorList>
    </citation>
    <scope>NUCLEOTIDE SEQUENCE [LARGE SCALE GENOMIC DNA]</scope>
    <source>
        <strain evidence="8 9">DSM 14668</strain>
    </source>
</reference>
<feature type="compositionally biased region" description="Acidic residues" evidence="5">
    <location>
        <begin position="370"/>
        <end position="383"/>
    </location>
</feature>
<dbReference type="EMBL" id="SSMQ01000002">
    <property type="protein sequence ID" value="TKD12616.1"/>
    <property type="molecule type" value="Genomic_DNA"/>
</dbReference>
<keyword evidence="4" id="KW-0067">ATP-binding</keyword>
<evidence type="ECO:0000313" key="8">
    <source>
        <dbReference type="EMBL" id="TKD12616.1"/>
    </source>
</evidence>
<dbReference type="SUPFAM" id="SSF56112">
    <property type="entry name" value="Protein kinase-like (PK-like)"/>
    <property type="match status" value="1"/>
</dbReference>
<dbReference type="PANTHER" id="PTHR43289:SF6">
    <property type="entry name" value="SERINE_THREONINE-PROTEIN KINASE NEKL-3"/>
    <property type="match status" value="1"/>
</dbReference>